<dbReference type="OMA" id="CSDTIRP"/>
<dbReference type="InterPro" id="IPR051064">
    <property type="entry name" value="SEC14/CRAL-TRIO_domain"/>
</dbReference>
<dbReference type="PANTHER" id="PTHR23324">
    <property type="entry name" value="SEC14 RELATED PROTEIN"/>
    <property type="match status" value="1"/>
</dbReference>
<dbReference type="PRINTS" id="PR00180">
    <property type="entry name" value="CRETINALDHBP"/>
</dbReference>
<dbReference type="InterPro" id="IPR011074">
    <property type="entry name" value="CRAL/TRIO_N_dom"/>
</dbReference>
<accession>A0A8T0FUM7</accession>
<dbReference type="EMBL" id="JABXBU010000002">
    <property type="protein sequence ID" value="KAF8794827.1"/>
    <property type="molecule type" value="Genomic_DNA"/>
</dbReference>
<dbReference type="Proteomes" id="UP000807504">
    <property type="component" value="Unassembled WGS sequence"/>
</dbReference>
<protein>
    <submittedName>
        <fullName evidence="3">SEC14-like protein 2 like protein</fullName>
    </submittedName>
</protein>
<feature type="domain" description="GOLD" evidence="2">
    <location>
        <begin position="274"/>
        <end position="381"/>
    </location>
</feature>
<dbReference type="OrthoDB" id="6409645at2759"/>
<feature type="domain" description="CRAL-TRIO" evidence="1">
    <location>
        <begin position="75"/>
        <end position="249"/>
    </location>
</feature>
<dbReference type="Gene3D" id="2.60.120.680">
    <property type="entry name" value="GOLD domain"/>
    <property type="match status" value="1"/>
</dbReference>
<dbReference type="Pfam" id="PF00650">
    <property type="entry name" value="CRAL_TRIO"/>
    <property type="match status" value="1"/>
</dbReference>
<dbReference type="PROSITE" id="PS50866">
    <property type="entry name" value="GOLD"/>
    <property type="match status" value="1"/>
</dbReference>
<evidence type="ECO:0000313" key="3">
    <source>
        <dbReference type="EMBL" id="KAF8794827.1"/>
    </source>
</evidence>
<reference evidence="3" key="1">
    <citation type="journal article" date="2020" name="bioRxiv">
        <title>Chromosome-level reference genome of the European wasp spider Argiope bruennichi: a resource for studies on range expansion and evolutionary adaptation.</title>
        <authorList>
            <person name="Sheffer M.M."/>
            <person name="Hoppe A."/>
            <person name="Krehenwinkel H."/>
            <person name="Uhl G."/>
            <person name="Kuss A.W."/>
            <person name="Jensen L."/>
            <person name="Jensen C."/>
            <person name="Gillespie R.G."/>
            <person name="Hoff K.J."/>
            <person name="Prost S."/>
        </authorList>
    </citation>
    <scope>NUCLEOTIDE SEQUENCE</scope>
</reference>
<reference evidence="3" key="2">
    <citation type="submission" date="2020-06" db="EMBL/GenBank/DDBJ databases">
        <authorList>
            <person name="Sheffer M."/>
        </authorList>
    </citation>
    <scope>NUCLEOTIDE SEQUENCE</scope>
</reference>
<comment type="caution">
    <text evidence="3">The sequence shown here is derived from an EMBL/GenBank/DDBJ whole genome shotgun (WGS) entry which is preliminary data.</text>
</comment>
<dbReference type="CDD" id="cd00170">
    <property type="entry name" value="SEC14"/>
    <property type="match status" value="1"/>
</dbReference>
<dbReference type="PROSITE" id="PS50191">
    <property type="entry name" value="CRAL_TRIO"/>
    <property type="match status" value="1"/>
</dbReference>
<dbReference type="GO" id="GO:0005737">
    <property type="term" value="C:cytoplasm"/>
    <property type="evidence" value="ECO:0007669"/>
    <property type="project" value="TreeGrafter"/>
</dbReference>
<keyword evidence="4" id="KW-1185">Reference proteome</keyword>
<evidence type="ECO:0000259" key="2">
    <source>
        <dbReference type="PROSITE" id="PS50866"/>
    </source>
</evidence>
<name>A0A8T0FUM7_ARGBR</name>
<dbReference type="SUPFAM" id="SSF46938">
    <property type="entry name" value="CRAL/TRIO N-terminal domain"/>
    <property type="match status" value="1"/>
</dbReference>
<gene>
    <name evidence="3" type="ORF">HNY73_002754</name>
</gene>
<organism evidence="3 4">
    <name type="scientific">Argiope bruennichi</name>
    <name type="common">Wasp spider</name>
    <name type="synonym">Aranea bruennichi</name>
    <dbReference type="NCBI Taxonomy" id="94029"/>
    <lineage>
        <taxon>Eukaryota</taxon>
        <taxon>Metazoa</taxon>
        <taxon>Ecdysozoa</taxon>
        <taxon>Arthropoda</taxon>
        <taxon>Chelicerata</taxon>
        <taxon>Arachnida</taxon>
        <taxon>Araneae</taxon>
        <taxon>Araneomorphae</taxon>
        <taxon>Entelegynae</taxon>
        <taxon>Araneoidea</taxon>
        <taxon>Araneidae</taxon>
        <taxon>Argiope</taxon>
    </lineage>
</organism>
<dbReference type="SMART" id="SM00516">
    <property type="entry name" value="SEC14"/>
    <property type="match status" value="1"/>
</dbReference>
<evidence type="ECO:0000313" key="4">
    <source>
        <dbReference type="Proteomes" id="UP000807504"/>
    </source>
</evidence>
<dbReference type="AlphaFoldDB" id="A0A8T0FUM7"/>
<proteinExistence type="predicted"/>
<dbReference type="InterPro" id="IPR009038">
    <property type="entry name" value="GOLD_dom"/>
</dbReference>
<dbReference type="SUPFAM" id="SSF52087">
    <property type="entry name" value="CRAL/TRIO domain"/>
    <property type="match status" value="1"/>
</dbReference>
<dbReference type="PANTHER" id="PTHR23324:SF83">
    <property type="entry name" value="SEC14-LIKE PROTEIN 2"/>
    <property type="match status" value="1"/>
</dbReference>
<dbReference type="SUPFAM" id="SSF101576">
    <property type="entry name" value="Supernatant protein factor (SPF), C-terminal domain"/>
    <property type="match status" value="1"/>
</dbReference>
<sequence length="390" mass="45778">MTIAQLTDEEKKAIDELRKRVGNELTSEHCNDTNMFYRFLKARDFHIDHAEDMLRKHIQWRKEYSVDTILHDYIPHEALSKYFPGNLIGFDKENCPVKYFAFGNMDAKGVRRSANFPEIMKYVIYIQEKEMEVLKQQSRKLGRELPGSVYILDFKNMTLSDATDMKTMEHASILSRMYQDNYPERLKAVYIINVSPYFYIAYNIIKVFIVASILRKVHICKKDFQDKLLKIIDGEQLPAFLGGNRTDPDGNPLCKSFVNHAGIIPAKYFKNKCSKDFKNKVNVHKLNVARMSTEEVQMPINEAGLVIEWEFEIQYRDIEFGLYFQDRAGNRFPIIPVKKVDEEEFTETGTYRADKAGTYIFVFNNSYSWMRSKDIIYRIVVRNLEDNLSD</sequence>
<dbReference type="InterPro" id="IPR036598">
    <property type="entry name" value="GOLD_dom_sf"/>
</dbReference>
<dbReference type="InterPro" id="IPR036273">
    <property type="entry name" value="CRAL/TRIO_N_dom_sf"/>
</dbReference>
<dbReference type="Gene3D" id="3.40.525.10">
    <property type="entry name" value="CRAL-TRIO lipid binding domain"/>
    <property type="match status" value="1"/>
</dbReference>
<dbReference type="InterPro" id="IPR036865">
    <property type="entry name" value="CRAL-TRIO_dom_sf"/>
</dbReference>
<dbReference type="InterPro" id="IPR001251">
    <property type="entry name" value="CRAL-TRIO_dom"/>
</dbReference>
<evidence type="ECO:0000259" key="1">
    <source>
        <dbReference type="PROSITE" id="PS50191"/>
    </source>
</evidence>
<dbReference type="SMART" id="SM01100">
    <property type="entry name" value="CRAL_TRIO_N"/>
    <property type="match status" value="1"/>
</dbReference>